<keyword evidence="2" id="KW-1185">Reference proteome</keyword>
<comment type="caution">
    <text evidence="1">The sequence shown here is derived from an EMBL/GenBank/DDBJ whole genome shotgun (WGS) entry which is preliminary data.</text>
</comment>
<proteinExistence type="predicted"/>
<name>A0ABQ9MCF2_HEVBR</name>
<protein>
    <submittedName>
        <fullName evidence="1">Uncharacterized protein</fullName>
    </submittedName>
</protein>
<gene>
    <name evidence="1" type="ORF">P3X46_012275</name>
</gene>
<evidence type="ECO:0000313" key="2">
    <source>
        <dbReference type="Proteomes" id="UP001174677"/>
    </source>
</evidence>
<accession>A0ABQ9MCF2</accession>
<evidence type="ECO:0000313" key="1">
    <source>
        <dbReference type="EMBL" id="KAJ9177020.1"/>
    </source>
</evidence>
<dbReference type="EMBL" id="JARPOI010000007">
    <property type="protein sequence ID" value="KAJ9177020.1"/>
    <property type="molecule type" value="Genomic_DNA"/>
</dbReference>
<organism evidence="1 2">
    <name type="scientific">Hevea brasiliensis</name>
    <name type="common">Para rubber tree</name>
    <name type="synonym">Siphonia brasiliensis</name>
    <dbReference type="NCBI Taxonomy" id="3981"/>
    <lineage>
        <taxon>Eukaryota</taxon>
        <taxon>Viridiplantae</taxon>
        <taxon>Streptophyta</taxon>
        <taxon>Embryophyta</taxon>
        <taxon>Tracheophyta</taxon>
        <taxon>Spermatophyta</taxon>
        <taxon>Magnoliopsida</taxon>
        <taxon>eudicotyledons</taxon>
        <taxon>Gunneridae</taxon>
        <taxon>Pentapetalae</taxon>
        <taxon>rosids</taxon>
        <taxon>fabids</taxon>
        <taxon>Malpighiales</taxon>
        <taxon>Euphorbiaceae</taxon>
        <taxon>Crotonoideae</taxon>
        <taxon>Micrandreae</taxon>
        <taxon>Hevea</taxon>
    </lineage>
</organism>
<reference evidence="1" key="1">
    <citation type="journal article" date="2023" name="Plant Biotechnol. J.">
        <title>Chromosome-level wild Hevea brasiliensis genome provides new tools for genomic-assisted breeding and valuable loci to elevate rubber yield.</title>
        <authorList>
            <person name="Cheng H."/>
            <person name="Song X."/>
            <person name="Hu Y."/>
            <person name="Wu T."/>
            <person name="Yang Q."/>
            <person name="An Z."/>
            <person name="Feng S."/>
            <person name="Deng Z."/>
            <person name="Wu W."/>
            <person name="Zeng X."/>
            <person name="Tu M."/>
            <person name="Wang X."/>
            <person name="Huang H."/>
        </authorList>
    </citation>
    <scope>NUCLEOTIDE SEQUENCE</scope>
    <source>
        <strain evidence="1">MT/VB/25A 57/8</strain>
    </source>
</reference>
<sequence length="92" mass="10574">MFDVAIRNYVKESIEKIKKVEKGRSVTYSVIDGDLKKKYDPYRLPSHSFPLKVKKASKAKFEPLTLATPLPEKARDAALGFPKSFYNFKLHI</sequence>
<dbReference type="Proteomes" id="UP001174677">
    <property type="component" value="Chromosome 7"/>
</dbReference>